<dbReference type="GO" id="GO:0003677">
    <property type="term" value="F:DNA binding"/>
    <property type="evidence" value="ECO:0007669"/>
    <property type="project" value="UniProtKB-KW"/>
</dbReference>
<comment type="function">
    <text evidence="12 13">RNA polymerase that catalyzes the synthesis of short RNA molecules used as primers for DNA polymerase during DNA replication.</text>
</comment>
<keyword evidence="11 12" id="KW-0804">Transcription</keyword>
<name>A0A2K8KGS5_9MOLU</name>
<evidence type="ECO:0000256" key="7">
    <source>
        <dbReference type="ARBA" id="ARBA00022771"/>
    </source>
</evidence>
<keyword evidence="4 12" id="KW-0548">Nucleotidyltransferase</keyword>
<dbReference type="Pfam" id="PF01807">
    <property type="entry name" value="Zn_ribbon_DnaG"/>
    <property type="match status" value="1"/>
</dbReference>
<feature type="zinc finger region" description="CHC2-type" evidence="12 14">
    <location>
        <begin position="38"/>
        <end position="62"/>
    </location>
</feature>
<dbReference type="GO" id="GO:0000428">
    <property type="term" value="C:DNA-directed RNA polymerase complex"/>
    <property type="evidence" value="ECO:0007669"/>
    <property type="project" value="UniProtKB-KW"/>
</dbReference>
<evidence type="ECO:0000256" key="8">
    <source>
        <dbReference type="ARBA" id="ARBA00022833"/>
    </source>
</evidence>
<evidence type="ECO:0000259" key="15">
    <source>
        <dbReference type="PROSITE" id="PS50880"/>
    </source>
</evidence>
<evidence type="ECO:0000256" key="14">
    <source>
        <dbReference type="PIRSR" id="PIRSR002811-1"/>
    </source>
</evidence>
<evidence type="ECO:0000256" key="5">
    <source>
        <dbReference type="ARBA" id="ARBA00022705"/>
    </source>
</evidence>
<dbReference type="CDD" id="cd03364">
    <property type="entry name" value="TOPRIM_DnaG_primases"/>
    <property type="match status" value="1"/>
</dbReference>
<proteinExistence type="inferred from homology"/>
<dbReference type="GO" id="GO:0005737">
    <property type="term" value="C:cytoplasm"/>
    <property type="evidence" value="ECO:0007669"/>
    <property type="project" value="TreeGrafter"/>
</dbReference>
<dbReference type="GO" id="GO:0006269">
    <property type="term" value="P:DNA replication, synthesis of primer"/>
    <property type="evidence" value="ECO:0007669"/>
    <property type="project" value="UniProtKB-UniRule"/>
</dbReference>
<dbReference type="InterPro" id="IPR050219">
    <property type="entry name" value="DnaG_primase"/>
</dbReference>
<dbReference type="FunFam" id="3.90.580.10:FF:000001">
    <property type="entry name" value="DNA primase"/>
    <property type="match status" value="1"/>
</dbReference>
<keyword evidence="7 12" id="KW-0863">Zinc-finger</keyword>
<dbReference type="GO" id="GO:0003899">
    <property type="term" value="F:DNA-directed RNA polymerase activity"/>
    <property type="evidence" value="ECO:0007669"/>
    <property type="project" value="UniProtKB-UniRule"/>
</dbReference>
<keyword evidence="9" id="KW-0460">Magnesium</keyword>
<comment type="cofactor">
    <cofactor evidence="12 13 14">
        <name>Zn(2+)</name>
        <dbReference type="ChEBI" id="CHEBI:29105"/>
    </cofactor>
    <text evidence="12 13 14">Binds 1 zinc ion per monomer.</text>
</comment>
<dbReference type="SMART" id="SM00493">
    <property type="entry name" value="TOPRIM"/>
    <property type="match status" value="1"/>
</dbReference>
<evidence type="ECO:0000256" key="9">
    <source>
        <dbReference type="ARBA" id="ARBA00022842"/>
    </source>
</evidence>
<evidence type="ECO:0000256" key="6">
    <source>
        <dbReference type="ARBA" id="ARBA00022723"/>
    </source>
</evidence>
<dbReference type="AlphaFoldDB" id="A0A2K8KGS5"/>
<sequence length="658" mass="75797">MAINQAQIDEVINKANIADIIGKYLDIQKKGRNYLAVCPFHDDKDPSLHIAPSKKIFKCFVCGVGGNVITFVQEFNNTTFFKALNIVASTVKVKIDGLKNLDDRPRFNNAEARVLVINNEAAKFFNAMLITKSAKLAREYLMQRGIKKSEISKFHIGFVPKDMDLKQYLLKKGFELRDLENSKLFSSKGTKEWNFFENRIVFPIWDNENNIIGFSGRAFQTGDEPKYKNSIENIVFKKSQLAYNFANAINHIRVANEIVILEGFMDVISLERIGIKNSVAIMGTNLSDYHVKLFSKVTKNFKLFLDGDKAGVSAALKTAVFLMDRNINVSIIENKTNQDPDELVVQGNKNLVEEMIFNARHPLDFAMEYYLQFLNKNNSTSLAEYVKKIVEIIEHERDAIIKTTSINRLAKISGVEIDEINKLIKTVAKVEVVHPEATYRPEEFDYNNLWVDQTFENKDVVDDFIIHTNINQNYESDFLNPEAQNYETVKLNVSHSTQQKNLFSERRKRAESLLLVNLVGNSANLEVIKNNLELFTNFSYMKVIQHIISMYEKNEYQGNSLETIQTSLAKVKGLSESPLYETKNRLDFTKDDKHYSIGGINDMLDTIKLYKLWARHDDTLRKMIKTTDYQAKIILHELCDKIMQEIRTIMTKKEERNK</sequence>
<dbReference type="GO" id="GO:1990077">
    <property type="term" value="C:primosome complex"/>
    <property type="evidence" value="ECO:0007669"/>
    <property type="project" value="UniProtKB-KW"/>
</dbReference>
<dbReference type="InterPro" id="IPR034151">
    <property type="entry name" value="TOPRIM_DnaG_bac"/>
</dbReference>
<evidence type="ECO:0000313" key="17">
    <source>
        <dbReference type="Proteomes" id="UP000231179"/>
    </source>
</evidence>
<dbReference type="PANTHER" id="PTHR30313">
    <property type="entry name" value="DNA PRIMASE"/>
    <property type="match status" value="1"/>
</dbReference>
<dbReference type="InterPro" id="IPR002694">
    <property type="entry name" value="Znf_CHC2"/>
</dbReference>
<evidence type="ECO:0000256" key="4">
    <source>
        <dbReference type="ARBA" id="ARBA00022695"/>
    </source>
</evidence>
<comment type="similarity">
    <text evidence="12 13">Belongs to the DnaG primase family.</text>
</comment>
<dbReference type="InterPro" id="IPR006295">
    <property type="entry name" value="DNA_primase_DnaG"/>
</dbReference>
<dbReference type="SUPFAM" id="SSF56731">
    <property type="entry name" value="DNA primase core"/>
    <property type="match status" value="1"/>
</dbReference>
<evidence type="ECO:0000256" key="12">
    <source>
        <dbReference type="HAMAP-Rule" id="MF_00974"/>
    </source>
</evidence>
<evidence type="ECO:0000313" key="16">
    <source>
        <dbReference type="EMBL" id="ATX70878.1"/>
    </source>
</evidence>
<accession>A0A2K8KGS5</accession>
<dbReference type="RefSeq" id="WP_169921841.1">
    <property type="nucleotide sequence ID" value="NZ_CP015819.1"/>
</dbReference>
<reference evidence="16 17" key="1">
    <citation type="submission" date="2017-11" db="EMBL/GenBank/DDBJ databases">
        <title>Complete genome sequence of Spiroplasma clarkii CN-5 (DSM 19994).</title>
        <authorList>
            <person name="Tsai Y.-M."/>
            <person name="Chang A."/>
            <person name="Lo W.-S."/>
            <person name="Kuo C.-H."/>
        </authorList>
    </citation>
    <scope>NUCLEOTIDE SEQUENCE [LARGE SCALE GENOMIC DNA]</scope>
    <source>
        <strain evidence="16 17">CN-5</strain>
    </source>
</reference>
<keyword evidence="6 12" id="KW-0479">Metal-binding</keyword>
<dbReference type="InterPro" id="IPR013264">
    <property type="entry name" value="DNAG_N"/>
</dbReference>
<keyword evidence="10 12" id="KW-0238">DNA-binding</keyword>
<gene>
    <name evidence="12 16" type="primary">dnaG</name>
    <name evidence="16" type="ORF">SCLAR_v1c05590</name>
</gene>
<dbReference type="Proteomes" id="UP000231179">
    <property type="component" value="Chromosome"/>
</dbReference>
<evidence type="ECO:0000256" key="13">
    <source>
        <dbReference type="PIRNR" id="PIRNR002811"/>
    </source>
</evidence>
<feature type="domain" description="Toprim" evidence="15">
    <location>
        <begin position="256"/>
        <end position="337"/>
    </location>
</feature>
<dbReference type="Pfam" id="PF08275">
    <property type="entry name" value="DNAG_N"/>
    <property type="match status" value="1"/>
</dbReference>
<dbReference type="Gene3D" id="3.90.980.10">
    <property type="entry name" value="DNA primase, catalytic core, N-terminal domain"/>
    <property type="match status" value="1"/>
</dbReference>
<dbReference type="SUPFAM" id="SSF57783">
    <property type="entry name" value="Zinc beta-ribbon"/>
    <property type="match status" value="1"/>
</dbReference>
<evidence type="ECO:0000256" key="2">
    <source>
        <dbReference type="ARBA" id="ARBA00022515"/>
    </source>
</evidence>
<organism evidence="16 17">
    <name type="scientific">Spiroplasma clarkii</name>
    <dbReference type="NCBI Taxonomy" id="2139"/>
    <lineage>
        <taxon>Bacteria</taxon>
        <taxon>Bacillati</taxon>
        <taxon>Mycoplasmatota</taxon>
        <taxon>Mollicutes</taxon>
        <taxon>Entomoplasmatales</taxon>
        <taxon>Spiroplasmataceae</taxon>
        <taxon>Spiroplasma</taxon>
    </lineage>
</organism>
<keyword evidence="1 12" id="KW-0240">DNA-directed RNA polymerase</keyword>
<dbReference type="EMBL" id="CP024870">
    <property type="protein sequence ID" value="ATX70878.1"/>
    <property type="molecule type" value="Genomic_DNA"/>
</dbReference>
<dbReference type="InterPro" id="IPR030846">
    <property type="entry name" value="DnaG_bac"/>
</dbReference>
<dbReference type="Pfam" id="PF13155">
    <property type="entry name" value="Toprim_2"/>
    <property type="match status" value="1"/>
</dbReference>
<evidence type="ECO:0000256" key="10">
    <source>
        <dbReference type="ARBA" id="ARBA00023125"/>
    </source>
</evidence>
<dbReference type="EC" id="2.7.7.101" evidence="12"/>
<dbReference type="HAMAP" id="MF_00974">
    <property type="entry name" value="DNA_primase_DnaG"/>
    <property type="match status" value="1"/>
</dbReference>
<comment type="catalytic activity">
    <reaction evidence="12">
        <text>ssDNA + n NTP = ssDNA/pppN(pN)n-1 hybrid + (n-1) diphosphate.</text>
        <dbReference type="EC" id="2.7.7.101"/>
    </reaction>
</comment>
<dbReference type="NCBIfam" id="TIGR01391">
    <property type="entry name" value="dnaG"/>
    <property type="match status" value="1"/>
</dbReference>
<protein>
    <recommendedName>
        <fullName evidence="12 13">DNA primase</fullName>
        <ecNumber evidence="12">2.7.7.101</ecNumber>
    </recommendedName>
</protein>
<keyword evidence="3 12" id="KW-0808">Transferase</keyword>
<dbReference type="GO" id="GO:0008270">
    <property type="term" value="F:zinc ion binding"/>
    <property type="evidence" value="ECO:0007669"/>
    <property type="project" value="UniProtKB-UniRule"/>
</dbReference>
<evidence type="ECO:0000256" key="3">
    <source>
        <dbReference type="ARBA" id="ARBA00022679"/>
    </source>
</evidence>
<dbReference type="PROSITE" id="PS50880">
    <property type="entry name" value="TOPRIM"/>
    <property type="match status" value="1"/>
</dbReference>
<dbReference type="InterPro" id="IPR037068">
    <property type="entry name" value="DNA_primase_core_N_sf"/>
</dbReference>
<comment type="domain">
    <text evidence="12">Contains an N-terminal zinc-binding domain, a central core domain that contains the primase activity, and a C-terminal DnaB-binding domain.</text>
</comment>
<evidence type="ECO:0000256" key="1">
    <source>
        <dbReference type="ARBA" id="ARBA00022478"/>
    </source>
</evidence>
<dbReference type="Gene3D" id="3.90.580.10">
    <property type="entry name" value="Zinc finger, CHC2-type domain"/>
    <property type="match status" value="1"/>
</dbReference>
<evidence type="ECO:0000256" key="11">
    <source>
        <dbReference type="ARBA" id="ARBA00023163"/>
    </source>
</evidence>
<keyword evidence="5 12" id="KW-0235">DNA replication</keyword>
<dbReference type="SMART" id="SM00400">
    <property type="entry name" value="ZnF_CHCC"/>
    <property type="match status" value="1"/>
</dbReference>
<comment type="subunit">
    <text evidence="12">Monomer. Interacts with DnaB.</text>
</comment>
<keyword evidence="17" id="KW-1185">Reference proteome</keyword>
<dbReference type="InterPro" id="IPR036977">
    <property type="entry name" value="DNA_primase_Znf_CHC2"/>
</dbReference>
<dbReference type="InterPro" id="IPR006171">
    <property type="entry name" value="TOPRIM_dom"/>
</dbReference>
<dbReference type="PIRSF" id="PIRSF002811">
    <property type="entry name" value="DnaG"/>
    <property type="match status" value="1"/>
</dbReference>
<dbReference type="Gene3D" id="3.40.1360.10">
    <property type="match status" value="1"/>
</dbReference>
<dbReference type="PANTHER" id="PTHR30313:SF2">
    <property type="entry name" value="DNA PRIMASE"/>
    <property type="match status" value="1"/>
</dbReference>
<keyword evidence="8 12" id="KW-0862">Zinc</keyword>
<keyword evidence="2 12" id="KW-0639">Primosome</keyword>